<keyword evidence="6" id="KW-1185">Reference proteome</keyword>
<evidence type="ECO:0000256" key="1">
    <source>
        <dbReference type="ARBA" id="ARBA00023015"/>
    </source>
</evidence>
<evidence type="ECO:0000256" key="3">
    <source>
        <dbReference type="ARBA" id="ARBA00023163"/>
    </source>
</evidence>
<evidence type="ECO:0000313" key="6">
    <source>
        <dbReference type="Proteomes" id="UP000183031"/>
    </source>
</evidence>
<proteinExistence type="predicted"/>
<dbReference type="Gene3D" id="1.10.10.60">
    <property type="entry name" value="Homeodomain-like"/>
    <property type="match status" value="2"/>
</dbReference>
<dbReference type="Proteomes" id="UP000183031">
    <property type="component" value="Unassembled WGS sequence"/>
</dbReference>
<keyword evidence="3" id="KW-0804">Transcription</keyword>
<name>A0A1G5LQB9_9GAMM</name>
<dbReference type="SMART" id="SM00342">
    <property type="entry name" value="HTH_ARAC"/>
    <property type="match status" value="1"/>
</dbReference>
<dbReference type="SUPFAM" id="SSF46689">
    <property type="entry name" value="Homeodomain-like"/>
    <property type="match status" value="2"/>
</dbReference>
<dbReference type="InterPro" id="IPR018060">
    <property type="entry name" value="HTH_AraC"/>
</dbReference>
<dbReference type="InterPro" id="IPR050959">
    <property type="entry name" value="MarA-like"/>
</dbReference>
<evidence type="ECO:0000259" key="4">
    <source>
        <dbReference type="PROSITE" id="PS01124"/>
    </source>
</evidence>
<reference evidence="5 6" key="1">
    <citation type="submission" date="2016-10" db="EMBL/GenBank/DDBJ databases">
        <authorList>
            <person name="Varghese N."/>
            <person name="Submissions S."/>
        </authorList>
    </citation>
    <scope>NUCLEOTIDE SEQUENCE [LARGE SCALE GENOMIC DNA]</scope>
    <source>
        <strain evidence="5 6">CGMCC 1.6853</strain>
    </source>
</reference>
<feature type="domain" description="HTH araC/xylS-type" evidence="4">
    <location>
        <begin position="15"/>
        <end position="113"/>
    </location>
</feature>
<gene>
    <name evidence="5" type="ORF">SAMN02927935_04723</name>
</gene>
<evidence type="ECO:0000256" key="2">
    <source>
        <dbReference type="ARBA" id="ARBA00023125"/>
    </source>
</evidence>
<comment type="caution">
    <text evidence="5">The sequence shown here is derived from an EMBL/GenBank/DDBJ whole genome shotgun (WGS) entry which is preliminary data.</text>
</comment>
<dbReference type="EMBL" id="FMUT01000017">
    <property type="protein sequence ID" value="SCZ15095.1"/>
    <property type="molecule type" value="Genomic_DNA"/>
</dbReference>
<organism evidence="5 6">
    <name type="scientific">Serratia nematodiphila</name>
    <dbReference type="NCBI Taxonomy" id="458197"/>
    <lineage>
        <taxon>Bacteria</taxon>
        <taxon>Pseudomonadati</taxon>
        <taxon>Pseudomonadota</taxon>
        <taxon>Gammaproteobacteria</taxon>
        <taxon>Enterobacterales</taxon>
        <taxon>Yersiniaceae</taxon>
        <taxon>Serratia</taxon>
    </lineage>
</organism>
<protein>
    <submittedName>
        <fullName evidence="5">AraC family of transcriptional regulator, multidrug resistance transcriptional activator</fullName>
    </submittedName>
</protein>
<dbReference type="PANTHER" id="PTHR47504">
    <property type="entry name" value="RIGHT ORIGIN-BINDING PROTEIN"/>
    <property type="match status" value="1"/>
</dbReference>
<dbReference type="Pfam" id="PF12833">
    <property type="entry name" value="HTH_18"/>
    <property type="match status" value="1"/>
</dbReference>
<dbReference type="InterPro" id="IPR009057">
    <property type="entry name" value="Homeodomain-like_sf"/>
</dbReference>
<keyword evidence="2" id="KW-0238">DNA-binding</keyword>
<sequence length="152" mass="17166">MSDEFNGKISERVVREIIIWIDNNLGGDLSIDAISRKSGYSKWHLQRVFKMRAGINLGGYVRERRALFAYYALTETDIPIIDIAFMLGFNSQQAFSRVIDKTFTLSPGVIRRLSRNGTVSFPALINNSHCSTTSMNPAMRVSAMEGMRKLLI</sequence>
<evidence type="ECO:0000313" key="5">
    <source>
        <dbReference type="EMBL" id="SCZ15095.1"/>
    </source>
</evidence>
<dbReference type="PANTHER" id="PTHR47504:SF2">
    <property type="entry name" value="REGULATORY PROTEIN SOXS"/>
    <property type="match status" value="1"/>
</dbReference>
<dbReference type="RefSeq" id="WP_033634152.1">
    <property type="nucleotide sequence ID" value="NZ_CBCSIN010000028.1"/>
</dbReference>
<dbReference type="PROSITE" id="PS01124">
    <property type="entry name" value="HTH_ARAC_FAMILY_2"/>
    <property type="match status" value="1"/>
</dbReference>
<keyword evidence="1" id="KW-0805">Transcription regulation</keyword>
<accession>A0A1G5LQB9</accession>